<name>B3C8T4_9BACE</name>
<organism evidence="3 4">
    <name type="scientific">Bacteroides intestinalis DSM 17393</name>
    <dbReference type="NCBI Taxonomy" id="471870"/>
    <lineage>
        <taxon>Bacteria</taxon>
        <taxon>Pseudomonadati</taxon>
        <taxon>Bacteroidota</taxon>
        <taxon>Bacteroidia</taxon>
        <taxon>Bacteroidales</taxon>
        <taxon>Bacteroidaceae</taxon>
        <taxon>Bacteroides</taxon>
    </lineage>
</organism>
<keyword evidence="1" id="KW-0677">Repeat</keyword>
<dbReference type="SUPFAM" id="SSF48439">
    <property type="entry name" value="Protein prenylyltransferase"/>
    <property type="match status" value="1"/>
</dbReference>
<dbReference type="AlphaFoldDB" id="B3C8T4"/>
<accession>B3C8T4</accession>
<proteinExistence type="predicted"/>
<dbReference type="Proteomes" id="UP000004596">
    <property type="component" value="Unassembled WGS sequence"/>
</dbReference>
<evidence type="ECO:0000256" key="2">
    <source>
        <dbReference type="ARBA" id="ARBA00022803"/>
    </source>
</evidence>
<keyword evidence="2" id="KW-0802">TPR repeat</keyword>
<comment type="caution">
    <text evidence="3">The sequence shown here is derived from an EMBL/GenBank/DDBJ whole genome shotgun (WGS) entry which is preliminary data.</text>
</comment>
<dbReference type="PANTHER" id="PTHR44943">
    <property type="entry name" value="CELLULOSE SYNTHASE OPERON PROTEIN C"/>
    <property type="match status" value="1"/>
</dbReference>
<evidence type="ECO:0000313" key="3">
    <source>
        <dbReference type="EMBL" id="EDV06889.1"/>
    </source>
</evidence>
<dbReference type="eggNOG" id="COG4783">
    <property type="taxonomic scope" value="Bacteria"/>
</dbReference>
<dbReference type="InterPro" id="IPR051685">
    <property type="entry name" value="Ycf3/AcsC/BcsC/TPR_MFPF"/>
</dbReference>
<evidence type="ECO:0000256" key="1">
    <source>
        <dbReference type="ARBA" id="ARBA00022737"/>
    </source>
</evidence>
<gene>
    <name evidence="3" type="ORF">BACINT_01988</name>
</gene>
<dbReference type="STRING" id="471870.BACINT_01988"/>
<sequence>MESIMKMKNRHNINFNFTIIMKRVLFSVILLLAAGFTFAQEKTVKEAKSIANEVKPNFNKAEQLINQALTNPETKDNADTWDVAGFIQKRINEEEMKDAFLRKPYDTLKVYNSALNMCKYYLKCDELAQVPNEKGKIKNKYRKANAAAIIAERPNLINGGIQYYNLEKNKEALDFFGTYIEIAQNPMFEKENFLQTDTILPQIAYYASLAAAKMEDYPSVLKYAPYAQNDKEVGQYAMEFISTALKAQGDTVKWVASLKEGLQKYPQHSFFFGHLIDYYSNNNKYDEAMQFADDMLAKDPNNTFYLYVKGYLYHNMYTNLKNEKKEQEAADALNNAIKYYTKTTEIDPNYAEAFSNLGLIYCLQAQDFSEKATADVNDPKYKEDQATLKAFYEKAKPCYEKARALKPDQKDLWLNGLYRVYYNLDMGPEFEEIEKMVQ</sequence>
<protein>
    <submittedName>
        <fullName evidence="3">MbeB-like, domain protein</fullName>
    </submittedName>
</protein>
<dbReference type="Gene3D" id="1.25.40.10">
    <property type="entry name" value="Tetratricopeptide repeat domain"/>
    <property type="match status" value="2"/>
</dbReference>
<dbReference type="PANTHER" id="PTHR44943:SF8">
    <property type="entry name" value="TPR REPEAT-CONTAINING PROTEIN MJ0263"/>
    <property type="match status" value="1"/>
</dbReference>
<dbReference type="InterPro" id="IPR011990">
    <property type="entry name" value="TPR-like_helical_dom_sf"/>
</dbReference>
<dbReference type="EMBL" id="ABJL02000007">
    <property type="protein sequence ID" value="EDV06889.1"/>
    <property type="molecule type" value="Genomic_DNA"/>
</dbReference>
<reference evidence="3 4" key="1">
    <citation type="submission" date="2008-04" db="EMBL/GenBank/DDBJ databases">
        <title>Draft genome sequence of Bacteroides intestinalis (DSM 17393).</title>
        <authorList>
            <person name="Sudarsanam P."/>
            <person name="Ley R."/>
            <person name="Guruge J."/>
            <person name="Turnbaugh P.J."/>
            <person name="Mahowald M."/>
            <person name="Liep D."/>
            <person name="Gordon J."/>
        </authorList>
    </citation>
    <scope>NUCLEOTIDE SEQUENCE [LARGE SCALE GENOMIC DNA]</scope>
    <source>
        <strain evidence="3 4">DSM 17393</strain>
    </source>
</reference>
<reference evidence="3 4" key="2">
    <citation type="submission" date="2008-04" db="EMBL/GenBank/DDBJ databases">
        <authorList>
            <person name="Fulton L."/>
            <person name="Clifton S."/>
            <person name="Fulton B."/>
            <person name="Xu J."/>
            <person name="Minx P."/>
            <person name="Pepin K.H."/>
            <person name="Johnson M."/>
            <person name="Thiruvilangam P."/>
            <person name="Bhonagiri V."/>
            <person name="Nash W.E."/>
            <person name="Mardis E.R."/>
            <person name="Wilson R.K."/>
        </authorList>
    </citation>
    <scope>NUCLEOTIDE SEQUENCE [LARGE SCALE GENOMIC DNA]</scope>
    <source>
        <strain evidence="3 4">DSM 17393</strain>
    </source>
</reference>
<evidence type="ECO:0000313" key="4">
    <source>
        <dbReference type="Proteomes" id="UP000004596"/>
    </source>
</evidence>